<keyword evidence="1" id="KW-1133">Transmembrane helix</keyword>
<proteinExistence type="predicted"/>
<keyword evidence="1" id="KW-0812">Transmembrane</keyword>
<evidence type="ECO:0000256" key="1">
    <source>
        <dbReference type="SAM" id="Phobius"/>
    </source>
</evidence>
<dbReference type="AlphaFoldDB" id="A0A8T0R6W5"/>
<dbReference type="EMBL" id="CM029048">
    <property type="protein sequence ID" value="KAG2580845.1"/>
    <property type="molecule type" value="Genomic_DNA"/>
</dbReference>
<reference evidence="2" key="1">
    <citation type="submission" date="2020-05" db="EMBL/GenBank/DDBJ databases">
        <title>WGS assembly of Panicum virgatum.</title>
        <authorList>
            <person name="Lovell J.T."/>
            <person name="Jenkins J."/>
            <person name="Shu S."/>
            <person name="Juenger T.E."/>
            <person name="Schmutz J."/>
        </authorList>
    </citation>
    <scope>NUCLEOTIDE SEQUENCE</scope>
    <source>
        <strain evidence="2">AP13</strain>
    </source>
</reference>
<keyword evidence="3" id="KW-1185">Reference proteome</keyword>
<evidence type="ECO:0000313" key="3">
    <source>
        <dbReference type="Proteomes" id="UP000823388"/>
    </source>
</evidence>
<gene>
    <name evidence="2" type="ORF">PVAP13_6NG371375</name>
</gene>
<feature type="transmembrane region" description="Helical" evidence="1">
    <location>
        <begin position="116"/>
        <end position="136"/>
    </location>
</feature>
<sequence>MASAAILRSAARSLRLLQPLEQSGCLLGRRAIVGDLSPSTRLLSSSVPTEVFSPPSCSRSTIEQKSLTNKKTEDIYQRISTKFDKISAGLDEQSRLLKQIEVQMEENNKRRGAIDLTPWVVSIPVSFLLVALYNYVQS</sequence>
<evidence type="ECO:0000313" key="2">
    <source>
        <dbReference type="EMBL" id="KAG2580845.1"/>
    </source>
</evidence>
<keyword evidence="1" id="KW-0472">Membrane</keyword>
<protein>
    <submittedName>
        <fullName evidence="2">Uncharacterized protein</fullName>
    </submittedName>
</protein>
<name>A0A8T0R6W5_PANVG</name>
<dbReference type="Proteomes" id="UP000823388">
    <property type="component" value="Chromosome 6N"/>
</dbReference>
<accession>A0A8T0R6W5</accession>
<organism evidence="2 3">
    <name type="scientific">Panicum virgatum</name>
    <name type="common">Blackwell switchgrass</name>
    <dbReference type="NCBI Taxonomy" id="38727"/>
    <lineage>
        <taxon>Eukaryota</taxon>
        <taxon>Viridiplantae</taxon>
        <taxon>Streptophyta</taxon>
        <taxon>Embryophyta</taxon>
        <taxon>Tracheophyta</taxon>
        <taxon>Spermatophyta</taxon>
        <taxon>Magnoliopsida</taxon>
        <taxon>Liliopsida</taxon>
        <taxon>Poales</taxon>
        <taxon>Poaceae</taxon>
        <taxon>PACMAD clade</taxon>
        <taxon>Panicoideae</taxon>
        <taxon>Panicodae</taxon>
        <taxon>Paniceae</taxon>
        <taxon>Panicinae</taxon>
        <taxon>Panicum</taxon>
        <taxon>Panicum sect. Hiantes</taxon>
    </lineage>
</organism>
<comment type="caution">
    <text evidence="2">The sequence shown here is derived from an EMBL/GenBank/DDBJ whole genome shotgun (WGS) entry which is preliminary data.</text>
</comment>